<dbReference type="Gene3D" id="3.10.129.10">
    <property type="entry name" value="Hotdog Thioesterase"/>
    <property type="match status" value="1"/>
</dbReference>
<dbReference type="InterPro" id="IPR029069">
    <property type="entry name" value="HotDog_dom_sf"/>
</dbReference>
<evidence type="ECO:0000313" key="2">
    <source>
        <dbReference type="EMBL" id="SVB36743.1"/>
    </source>
</evidence>
<feature type="non-terminal residue" evidence="2">
    <location>
        <position position="110"/>
    </location>
</feature>
<dbReference type="EMBL" id="UINC01038960">
    <property type="protein sequence ID" value="SVB36743.1"/>
    <property type="molecule type" value="Genomic_DNA"/>
</dbReference>
<proteinExistence type="predicted"/>
<accession>A0A382DGJ2</accession>
<evidence type="ECO:0000259" key="1">
    <source>
        <dbReference type="Pfam" id="PF03061"/>
    </source>
</evidence>
<sequence length="110" mass="12113">MNYEVLTNKGNYVLDHDPGPFSKNNGFVYNLELDGVYYKGFEVNEINCNKAGIAHGGTLISFADSIMGYTAWKKNKFPCLTAKLNANYVGPAVKGSWVYGFAELTKATKS</sequence>
<organism evidence="2">
    <name type="scientific">marine metagenome</name>
    <dbReference type="NCBI Taxonomy" id="408172"/>
    <lineage>
        <taxon>unclassified sequences</taxon>
        <taxon>metagenomes</taxon>
        <taxon>ecological metagenomes</taxon>
    </lineage>
</organism>
<gene>
    <name evidence="2" type="ORF">METZ01_LOCUS189597</name>
</gene>
<feature type="domain" description="Thioesterase" evidence="1">
    <location>
        <begin position="52"/>
        <end position="110"/>
    </location>
</feature>
<dbReference type="InterPro" id="IPR006683">
    <property type="entry name" value="Thioestr_dom"/>
</dbReference>
<name>A0A382DGJ2_9ZZZZ</name>
<protein>
    <recommendedName>
        <fullName evidence="1">Thioesterase domain-containing protein</fullName>
    </recommendedName>
</protein>
<dbReference type="AlphaFoldDB" id="A0A382DGJ2"/>
<reference evidence="2" key="1">
    <citation type="submission" date="2018-05" db="EMBL/GenBank/DDBJ databases">
        <authorList>
            <person name="Lanie J.A."/>
            <person name="Ng W.-L."/>
            <person name="Kazmierczak K.M."/>
            <person name="Andrzejewski T.M."/>
            <person name="Davidsen T.M."/>
            <person name="Wayne K.J."/>
            <person name="Tettelin H."/>
            <person name="Glass J.I."/>
            <person name="Rusch D."/>
            <person name="Podicherti R."/>
            <person name="Tsui H.-C.T."/>
            <person name="Winkler M.E."/>
        </authorList>
    </citation>
    <scope>NUCLEOTIDE SEQUENCE</scope>
</reference>
<dbReference type="CDD" id="cd03443">
    <property type="entry name" value="PaaI_thioesterase"/>
    <property type="match status" value="1"/>
</dbReference>
<dbReference type="SUPFAM" id="SSF54637">
    <property type="entry name" value="Thioesterase/thiol ester dehydrase-isomerase"/>
    <property type="match status" value="1"/>
</dbReference>
<dbReference type="Pfam" id="PF03061">
    <property type="entry name" value="4HBT"/>
    <property type="match status" value="1"/>
</dbReference>